<accession>A0ABU5SKT0</accession>
<dbReference type="InterPro" id="IPR014710">
    <property type="entry name" value="RmlC-like_jellyroll"/>
</dbReference>
<dbReference type="InterPro" id="IPR013096">
    <property type="entry name" value="Cupin_2"/>
</dbReference>
<dbReference type="CDD" id="cd02233">
    <property type="entry name" value="cupin_HNL-like"/>
    <property type="match status" value="1"/>
</dbReference>
<comment type="caution">
    <text evidence="2">The sequence shown here is derived from an EMBL/GenBank/DDBJ whole genome shotgun (WGS) entry which is preliminary data.</text>
</comment>
<dbReference type="InterPro" id="IPR047263">
    <property type="entry name" value="HNL-like_cupin"/>
</dbReference>
<dbReference type="PANTHER" id="PTHR43698">
    <property type="entry name" value="RIBD C-TERMINAL DOMAIN CONTAINING PROTEIN"/>
    <property type="match status" value="1"/>
</dbReference>
<protein>
    <submittedName>
        <fullName evidence="2">Cupin domain-containing protein</fullName>
    </submittedName>
</protein>
<dbReference type="Gene3D" id="2.60.120.10">
    <property type="entry name" value="Jelly Rolls"/>
    <property type="match status" value="1"/>
</dbReference>
<evidence type="ECO:0000259" key="1">
    <source>
        <dbReference type="Pfam" id="PF07883"/>
    </source>
</evidence>
<keyword evidence="3" id="KW-1185">Reference proteome</keyword>
<dbReference type="RefSeq" id="WP_323259741.1">
    <property type="nucleotide sequence ID" value="NZ_JAYGIM010000011.1"/>
</dbReference>
<sequence>MASFIEKGTPAPTAYFTGTVWVNINVKPDEGYNINMATVTFEPKGRTNWHTHVSGQILFVIEGTGYYQEKGKPIEVIQKGDVVKIPKSVEHWHGASHERLMRHIALVPDYDKDKTEWLQPVSDDEYNSIF</sequence>
<name>A0ABU5SKT0_9BACT</name>
<evidence type="ECO:0000313" key="3">
    <source>
        <dbReference type="Proteomes" id="UP001302222"/>
    </source>
</evidence>
<dbReference type="InterPro" id="IPR011051">
    <property type="entry name" value="RmlC_Cupin_sf"/>
</dbReference>
<dbReference type="EMBL" id="JAYGIM010000011">
    <property type="protein sequence ID" value="MEA5427906.1"/>
    <property type="molecule type" value="Genomic_DNA"/>
</dbReference>
<proteinExistence type="predicted"/>
<dbReference type="Pfam" id="PF07883">
    <property type="entry name" value="Cupin_2"/>
    <property type="match status" value="1"/>
</dbReference>
<dbReference type="SUPFAM" id="SSF51182">
    <property type="entry name" value="RmlC-like cupins"/>
    <property type="match status" value="1"/>
</dbReference>
<evidence type="ECO:0000313" key="2">
    <source>
        <dbReference type="EMBL" id="MEA5427906.1"/>
    </source>
</evidence>
<feature type="domain" description="Cupin type-2" evidence="1">
    <location>
        <begin position="38"/>
        <end position="98"/>
    </location>
</feature>
<gene>
    <name evidence="2" type="ORF">VB798_15040</name>
</gene>
<organism evidence="2 3">
    <name type="scientific">Arcicella lustrica</name>
    <dbReference type="NCBI Taxonomy" id="2984196"/>
    <lineage>
        <taxon>Bacteria</taxon>
        <taxon>Pseudomonadati</taxon>
        <taxon>Bacteroidota</taxon>
        <taxon>Cytophagia</taxon>
        <taxon>Cytophagales</taxon>
        <taxon>Flectobacillaceae</taxon>
        <taxon>Arcicella</taxon>
    </lineage>
</organism>
<dbReference type="Proteomes" id="UP001302222">
    <property type="component" value="Unassembled WGS sequence"/>
</dbReference>
<dbReference type="PANTHER" id="PTHR43698:SF1">
    <property type="entry name" value="BLL4564 PROTEIN"/>
    <property type="match status" value="1"/>
</dbReference>
<reference evidence="2 3" key="1">
    <citation type="submission" date="2023-12" db="EMBL/GenBank/DDBJ databases">
        <title>Novel species of the genus Arcicella isolated from rivers.</title>
        <authorList>
            <person name="Lu H."/>
        </authorList>
    </citation>
    <scope>NUCLEOTIDE SEQUENCE [LARGE SCALE GENOMIC DNA]</scope>
    <source>
        <strain evidence="2 3">DC25W</strain>
    </source>
</reference>